<feature type="transmembrane region" description="Helical" evidence="8">
    <location>
        <begin position="182"/>
        <end position="204"/>
    </location>
</feature>
<dbReference type="InterPro" id="IPR005828">
    <property type="entry name" value="MFS_sugar_transport-like"/>
</dbReference>
<evidence type="ECO:0000313" key="10">
    <source>
        <dbReference type="EMBL" id="QRD01519.1"/>
    </source>
</evidence>
<reference evidence="11" key="1">
    <citation type="journal article" date="2021" name="BMC Genomics">
        <title>Chromosome-level genome assembly and manually-curated proteome of model necrotroph Parastagonospora nodorum Sn15 reveals a genome-wide trove of candidate effector homologs, and redundancy of virulence-related functions within an accessory chromosome.</title>
        <authorList>
            <person name="Bertazzoni S."/>
            <person name="Jones D.A.B."/>
            <person name="Phan H.T."/>
            <person name="Tan K.-C."/>
            <person name="Hane J.K."/>
        </authorList>
    </citation>
    <scope>NUCLEOTIDE SEQUENCE [LARGE SCALE GENOMIC DNA]</scope>
    <source>
        <strain evidence="11">SN15 / ATCC MYA-4574 / FGSC 10173)</strain>
    </source>
</reference>
<evidence type="ECO:0000313" key="11">
    <source>
        <dbReference type="Proteomes" id="UP000663193"/>
    </source>
</evidence>
<feature type="transmembrane region" description="Helical" evidence="8">
    <location>
        <begin position="314"/>
        <end position="334"/>
    </location>
</feature>
<dbReference type="Gene3D" id="1.20.1250.20">
    <property type="entry name" value="MFS general substrate transporter like domains"/>
    <property type="match status" value="1"/>
</dbReference>
<evidence type="ECO:0000256" key="3">
    <source>
        <dbReference type="ARBA" id="ARBA00022448"/>
    </source>
</evidence>
<dbReference type="NCBIfam" id="TIGR00879">
    <property type="entry name" value="SP"/>
    <property type="match status" value="1"/>
</dbReference>
<dbReference type="OrthoDB" id="6612291at2759"/>
<dbReference type="PANTHER" id="PTHR48022:SF61">
    <property type="entry name" value="HIGH AFFINITY GLUCOSE TRANSPORTER RGT2"/>
    <property type="match status" value="1"/>
</dbReference>
<dbReference type="KEGG" id="pno:SNOG_12165"/>
<keyword evidence="6 8" id="KW-0472">Membrane</keyword>
<evidence type="ECO:0000256" key="8">
    <source>
        <dbReference type="SAM" id="Phobius"/>
    </source>
</evidence>
<dbReference type="InterPro" id="IPR005829">
    <property type="entry name" value="Sugar_transporter_CS"/>
</dbReference>
<dbReference type="InterPro" id="IPR003663">
    <property type="entry name" value="Sugar/inositol_transpt"/>
</dbReference>
<dbReference type="Proteomes" id="UP000663193">
    <property type="component" value="Chromosome 12"/>
</dbReference>
<dbReference type="PROSITE" id="PS00216">
    <property type="entry name" value="SUGAR_TRANSPORT_1"/>
    <property type="match status" value="2"/>
</dbReference>
<dbReference type="AlphaFoldDB" id="A0A7U2I4M2"/>
<dbReference type="FunFam" id="1.20.1250.20:FF:000180">
    <property type="entry name" value="MFS monosaccharide transporter"/>
    <property type="match status" value="1"/>
</dbReference>
<proteinExistence type="inferred from homology"/>
<evidence type="ECO:0000256" key="5">
    <source>
        <dbReference type="ARBA" id="ARBA00022989"/>
    </source>
</evidence>
<feature type="transmembrane region" description="Helical" evidence="8">
    <location>
        <begin position="488"/>
        <end position="507"/>
    </location>
</feature>
<protein>
    <recommendedName>
        <fullName evidence="9">Major facilitator superfamily (MFS) profile domain-containing protein</fullName>
    </recommendedName>
</protein>
<dbReference type="InterPro" id="IPR050360">
    <property type="entry name" value="MFS_Sugar_Transporters"/>
</dbReference>
<comment type="subcellular location">
    <subcellularLocation>
        <location evidence="1">Membrane</location>
        <topology evidence="1">Multi-pass membrane protein</topology>
    </subcellularLocation>
</comment>
<feature type="transmembrane region" description="Helical" evidence="8">
    <location>
        <begin position="377"/>
        <end position="398"/>
    </location>
</feature>
<dbReference type="SUPFAM" id="SSF103473">
    <property type="entry name" value="MFS general substrate transporter"/>
    <property type="match status" value="1"/>
</dbReference>
<organism evidence="10 11">
    <name type="scientific">Phaeosphaeria nodorum (strain SN15 / ATCC MYA-4574 / FGSC 10173)</name>
    <name type="common">Glume blotch fungus</name>
    <name type="synonym">Parastagonospora nodorum</name>
    <dbReference type="NCBI Taxonomy" id="321614"/>
    <lineage>
        <taxon>Eukaryota</taxon>
        <taxon>Fungi</taxon>
        <taxon>Dikarya</taxon>
        <taxon>Ascomycota</taxon>
        <taxon>Pezizomycotina</taxon>
        <taxon>Dothideomycetes</taxon>
        <taxon>Pleosporomycetidae</taxon>
        <taxon>Pleosporales</taxon>
        <taxon>Pleosporineae</taxon>
        <taxon>Phaeosphaeriaceae</taxon>
        <taxon>Parastagonospora</taxon>
    </lineage>
</organism>
<feature type="transmembrane region" description="Helical" evidence="8">
    <location>
        <begin position="24"/>
        <end position="42"/>
    </location>
</feature>
<dbReference type="GO" id="GO:0016020">
    <property type="term" value="C:membrane"/>
    <property type="evidence" value="ECO:0007669"/>
    <property type="project" value="UniProtKB-SubCell"/>
</dbReference>
<feature type="transmembrane region" description="Helical" evidence="8">
    <location>
        <begin position="216"/>
        <end position="235"/>
    </location>
</feature>
<keyword evidence="4 8" id="KW-0812">Transmembrane</keyword>
<dbReference type="OMA" id="WGSLCCI"/>
<comment type="similarity">
    <text evidence="2 7">Belongs to the major facilitator superfamily. Sugar transporter (TC 2.A.1.1) family.</text>
</comment>
<accession>A0A7U2I4M2</accession>
<dbReference type="EMBL" id="CP069034">
    <property type="protein sequence ID" value="QRD01519.1"/>
    <property type="molecule type" value="Genomic_DNA"/>
</dbReference>
<dbReference type="PROSITE" id="PS50850">
    <property type="entry name" value="MFS"/>
    <property type="match status" value="1"/>
</dbReference>
<feature type="transmembrane region" description="Helical" evidence="8">
    <location>
        <begin position="418"/>
        <end position="440"/>
    </location>
</feature>
<dbReference type="RefSeq" id="XP_001802395.1">
    <property type="nucleotide sequence ID" value="XM_001802343.1"/>
</dbReference>
<feature type="domain" description="Major facilitator superfamily (MFS) profile" evidence="9">
    <location>
        <begin position="29"/>
        <end position="511"/>
    </location>
</feature>
<dbReference type="InterPro" id="IPR036259">
    <property type="entry name" value="MFS_trans_sf"/>
</dbReference>
<gene>
    <name evidence="10" type="ORF">JI435_121650</name>
</gene>
<evidence type="ECO:0000259" key="9">
    <source>
        <dbReference type="PROSITE" id="PS50850"/>
    </source>
</evidence>
<dbReference type="PRINTS" id="PR00171">
    <property type="entry name" value="SUGRTRNSPORT"/>
</dbReference>
<dbReference type="GO" id="GO:0022857">
    <property type="term" value="F:transmembrane transporter activity"/>
    <property type="evidence" value="ECO:0007669"/>
    <property type="project" value="InterPro"/>
</dbReference>
<sequence>MPGGGVVPIAGTADVSRVEAPVTVRAYLIIAFAAFGGIFFGYDTGWMGGVLNMDYFIKQYTGLEYPDVKFPGLDPKDPQITNYRNTEFSVSSSNQSLVTSILSAGTFFGAIMAGDLADFIGRRFTIILGCGIFCVGGILETASTGLGVMVAGRLVAGFGVGFISAIVILYMSEIAPKKVRGAVVAGYQFCITIGILIANCVVYGTQNRRDTGSYRIPIAVQFLWAIILAIGLALLPESPRYWVKKGKLDKAAHALGRVRGQPLDSEYIQDELAEIIANHEYEMSILPETSYLGSWMACFSGKITSPSSNARRTFVGIVIQMMQQLTGINFIFYFGPVFFQQLGTIDNPFLISMVTTLVNVLSTPASFIMVEKLGRRSILIYGAAGMVIMQFIVGAIGATAGKAHGDTPANPNAVRAMIAFICLNISVFATTWGPSAWIVIGEIFPLTIRSRGVGLSTASNWFWNCIIGVITPYLVAERPDSAKLGSNVFFMWGGLCCISFLFAYFFVPETKGLTLEQVDKMLEETTPRTSRKWKPHSTFAADMHLNEKNIEIPLENIAAKHEATV</sequence>
<dbReference type="PROSITE" id="PS00217">
    <property type="entry name" value="SUGAR_TRANSPORT_2"/>
    <property type="match status" value="1"/>
</dbReference>
<dbReference type="VEuPathDB" id="FungiDB:JI435_121650"/>
<keyword evidence="11" id="KW-1185">Reference proteome</keyword>
<evidence type="ECO:0000256" key="7">
    <source>
        <dbReference type="RuleBase" id="RU003346"/>
    </source>
</evidence>
<name>A0A7U2I4M2_PHANO</name>
<evidence type="ECO:0000256" key="1">
    <source>
        <dbReference type="ARBA" id="ARBA00004141"/>
    </source>
</evidence>
<feature type="transmembrane region" description="Helical" evidence="8">
    <location>
        <begin position="452"/>
        <end position="476"/>
    </location>
</feature>
<dbReference type="Pfam" id="PF00083">
    <property type="entry name" value="Sugar_tr"/>
    <property type="match status" value="1"/>
</dbReference>
<dbReference type="PANTHER" id="PTHR48022">
    <property type="entry name" value="PLASTIDIC GLUCOSE TRANSPORTER 4"/>
    <property type="match status" value="1"/>
</dbReference>
<feature type="transmembrane region" description="Helical" evidence="8">
    <location>
        <begin position="148"/>
        <end position="170"/>
    </location>
</feature>
<feature type="transmembrane region" description="Helical" evidence="8">
    <location>
        <begin position="349"/>
        <end position="370"/>
    </location>
</feature>
<keyword evidence="3 7" id="KW-0813">Transport</keyword>
<dbReference type="InterPro" id="IPR020846">
    <property type="entry name" value="MFS_dom"/>
</dbReference>
<evidence type="ECO:0000256" key="2">
    <source>
        <dbReference type="ARBA" id="ARBA00010992"/>
    </source>
</evidence>
<evidence type="ECO:0000256" key="4">
    <source>
        <dbReference type="ARBA" id="ARBA00022692"/>
    </source>
</evidence>
<feature type="transmembrane region" description="Helical" evidence="8">
    <location>
        <begin position="124"/>
        <end position="142"/>
    </location>
</feature>
<keyword evidence="5 8" id="KW-1133">Transmembrane helix</keyword>
<evidence type="ECO:0000256" key="6">
    <source>
        <dbReference type="ARBA" id="ARBA00023136"/>
    </source>
</evidence>
<dbReference type="CDD" id="cd17356">
    <property type="entry name" value="MFS_HXT"/>
    <property type="match status" value="1"/>
</dbReference>